<feature type="region of interest" description="Disordered" evidence="2">
    <location>
        <begin position="33"/>
        <end position="58"/>
    </location>
</feature>
<dbReference type="Gene3D" id="3.30.70.1820">
    <property type="entry name" value="L1 transposable element, RRM domain"/>
    <property type="match status" value="1"/>
</dbReference>
<evidence type="ECO:0000313" key="3">
    <source>
        <dbReference type="EMBL" id="CAH3131851.1"/>
    </source>
</evidence>
<feature type="compositionally biased region" description="Basic and acidic residues" evidence="2">
    <location>
        <begin position="46"/>
        <end position="57"/>
    </location>
</feature>
<name>A0ABN8P2Z4_9CNID</name>
<proteinExistence type="predicted"/>
<dbReference type="EMBL" id="CALNXK010000050">
    <property type="protein sequence ID" value="CAH3131851.1"/>
    <property type="molecule type" value="Genomic_DNA"/>
</dbReference>
<evidence type="ECO:0000256" key="2">
    <source>
        <dbReference type="SAM" id="MobiDB-lite"/>
    </source>
</evidence>
<feature type="non-terminal residue" evidence="3">
    <location>
        <position position="1"/>
    </location>
</feature>
<accession>A0ABN8P2Z4</accession>
<organism evidence="3 4">
    <name type="scientific">Porites lobata</name>
    <dbReference type="NCBI Taxonomy" id="104759"/>
    <lineage>
        <taxon>Eukaryota</taxon>
        <taxon>Metazoa</taxon>
        <taxon>Cnidaria</taxon>
        <taxon>Anthozoa</taxon>
        <taxon>Hexacorallia</taxon>
        <taxon>Scleractinia</taxon>
        <taxon>Fungiina</taxon>
        <taxon>Poritidae</taxon>
        <taxon>Porites</taxon>
    </lineage>
</organism>
<gene>
    <name evidence="3" type="ORF">PLOB_00036309</name>
</gene>
<feature type="non-terminal residue" evidence="3">
    <location>
        <position position="235"/>
    </location>
</feature>
<evidence type="ECO:0000256" key="1">
    <source>
        <dbReference type="SAM" id="Coils"/>
    </source>
</evidence>
<dbReference type="Proteomes" id="UP001159405">
    <property type="component" value="Unassembled WGS sequence"/>
</dbReference>
<feature type="coiled-coil region" evidence="1">
    <location>
        <begin position="99"/>
        <end position="126"/>
    </location>
</feature>
<evidence type="ECO:0000313" key="4">
    <source>
        <dbReference type="Proteomes" id="UP001159405"/>
    </source>
</evidence>
<sequence length="235" mass="27383">LGLAWRTNRSRNVEQEAVIAIFHLYMPLMSSKRKGRSSAASQSSNHHPEEKRSKNSETDEVFEALEMAEDVGLKLQRVLDKLEKLDKIEAHLSVVSASLVSIEEKVSRLDEDVQDLKQKNKQSGKESVRIGRKYPVQRRRHFRPKERVKGVKDTRDLVFKFLENKLRIENPRGRIEFQRVHRLGKPNNSSDKPRPLIARFLRYSDKEMVMDQARKELKSQEDKQLGKGCTVYFSK</sequence>
<keyword evidence="1" id="KW-0175">Coiled coil</keyword>
<keyword evidence="4" id="KW-1185">Reference proteome</keyword>
<comment type="caution">
    <text evidence="3">The sequence shown here is derived from an EMBL/GenBank/DDBJ whole genome shotgun (WGS) entry which is preliminary data.</text>
</comment>
<reference evidence="3 4" key="1">
    <citation type="submission" date="2022-05" db="EMBL/GenBank/DDBJ databases">
        <authorList>
            <consortium name="Genoscope - CEA"/>
            <person name="William W."/>
        </authorList>
    </citation>
    <scope>NUCLEOTIDE SEQUENCE [LARGE SCALE GENOMIC DNA]</scope>
</reference>
<protein>
    <submittedName>
        <fullName evidence="3">Uncharacterized protein</fullName>
    </submittedName>
</protein>